<keyword evidence="8" id="KW-0460">Magnesium</keyword>
<dbReference type="Gene3D" id="3.20.20.70">
    <property type="entry name" value="Aldolase class I"/>
    <property type="match status" value="1"/>
</dbReference>
<dbReference type="SUPFAM" id="SSF55811">
    <property type="entry name" value="Nudix"/>
    <property type="match status" value="1"/>
</dbReference>
<dbReference type="NCBIfam" id="NF006530">
    <property type="entry name" value="PRK08999.1"/>
    <property type="match status" value="1"/>
</dbReference>
<keyword evidence="6" id="KW-0227">DNA damage</keyword>
<dbReference type="InterPro" id="IPR003561">
    <property type="entry name" value="Mutator_MutT"/>
</dbReference>
<dbReference type="InterPro" id="IPR047127">
    <property type="entry name" value="MutT-like"/>
</dbReference>
<organism evidence="18 19">
    <name type="scientific">Gilvimarinus japonicus</name>
    <dbReference type="NCBI Taxonomy" id="1796469"/>
    <lineage>
        <taxon>Bacteria</taxon>
        <taxon>Pseudomonadati</taxon>
        <taxon>Pseudomonadota</taxon>
        <taxon>Gammaproteobacteria</taxon>
        <taxon>Cellvibrionales</taxon>
        <taxon>Cellvibrionaceae</taxon>
        <taxon>Gilvimarinus</taxon>
    </lineage>
</organism>
<comment type="similarity">
    <text evidence="2">Belongs to the Nudix hydrolase family.</text>
</comment>
<dbReference type="Proteomes" id="UP001595548">
    <property type="component" value="Unassembled WGS sequence"/>
</dbReference>
<evidence type="ECO:0000256" key="3">
    <source>
        <dbReference type="ARBA" id="ARBA00022457"/>
    </source>
</evidence>
<dbReference type="InterPro" id="IPR036206">
    <property type="entry name" value="ThiamineP_synth_sf"/>
</dbReference>
<keyword evidence="4" id="KW-0235">DNA replication</keyword>
<evidence type="ECO:0000256" key="5">
    <source>
        <dbReference type="ARBA" id="ARBA00022723"/>
    </source>
</evidence>
<comment type="catalytic activity">
    <reaction evidence="10">
        <text>8-oxo-dGTP + H2O = 8-oxo-dGMP + diphosphate + H(+)</text>
        <dbReference type="Rhea" id="RHEA:31575"/>
        <dbReference type="ChEBI" id="CHEBI:15377"/>
        <dbReference type="ChEBI" id="CHEBI:15378"/>
        <dbReference type="ChEBI" id="CHEBI:33019"/>
        <dbReference type="ChEBI" id="CHEBI:63224"/>
        <dbReference type="ChEBI" id="CHEBI:77896"/>
        <dbReference type="EC" id="3.6.1.55"/>
    </reaction>
</comment>
<dbReference type="GO" id="GO:0016787">
    <property type="term" value="F:hydrolase activity"/>
    <property type="evidence" value="ECO:0007669"/>
    <property type="project" value="UniProtKB-KW"/>
</dbReference>
<dbReference type="EC" id="3.6.1.55" evidence="12"/>
<reference evidence="19" key="1">
    <citation type="journal article" date="2019" name="Int. J. Syst. Evol. Microbiol.">
        <title>The Global Catalogue of Microorganisms (GCM) 10K type strain sequencing project: providing services to taxonomists for standard genome sequencing and annotation.</title>
        <authorList>
            <consortium name="The Broad Institute Genomics Platform"/>
            <consortium name="The Broad Institute Genome Sequencing Center for Infectious Disease"/>
            <person name="Wu L."/>
            <person name="Ma J."/>
        </authorList>
    </citation>
    <scope>NUCLEOTIDE SEQUENCE [LARGE SCALE GENOMIC DNA]</scope>
    <source>
        <strain evidence="19">KCTC 52141</strain>
    </source>
</reference>
<comment type="cofactor">
    <cofactor evidence="1">
        <name>Mg(2+)</name>
        <dbReference type="ChEBI" id="CHEBI:18420"/>
    </cofactor>
</comment>
<dbReference type="PROSITE" id="PS00893">
    <property type="entry name" value="NUDIX_BOX"/>
    <property type="match status" value="1"/>
</dbReference>
<dbReference type="Pfam" id="PF14815">
    <property type="entry name" value="NUDIX_4"/>
    <property type="match status" value="1"/>
</dbReference>
<dbReference type="Gene3D" id="3.90.79.10">
    <property type="entry name" value="Nucleoside Triphosphate Pyrophosphohydrolase"/>
    <property type="match status" value="1"/>
</dbReference>
<dbReference type="InterPro" id="IPR020084">
    <property type="entry name" value="NUDIX_hydrolase_CS"/>
</dbReference>
<dbReference type="NCBIfam" id="TIGR00586">
    <property type="entry name" value="mutt"/>
    <property type="match status" value="1"/>
</dbReference>
<gene>
    <name evidence="18" type="ORF">ACFOEB_01200</name>
</gene>
<evidence type="ECO:0000256" key="1">
    <source>
        <dbReference type="ARBA" id="ARBA00001946"/>
    </source>
</evidence>
<evidence type="ECO:0000256" key="4">
    <source>
        <dbReference type="ARBA" id="ARBA00022705"/>
    </source>
</evidence>
<dbReference type="PROSITE" id="PS51462">
    <property type="entry name" value="NUDIX"/>
    <property type="match status" value="1"/>
</dbReference>
<dbReference type="CDD" id="cd00564">
    <property type="entry name" value="TMP_TenI"/>
    <property type="match status" value="1"/>
</dbReference>
<proteinExistence type="inferred from homology"/>
<evidence type="ECO:0000256" key="14">
    <source>
        <dbReference type="ARBA" id="ARBA00041592"/>
    </source>
</evidence>
<dbReference type="InterPro" id="IPR013785">
    <property type="entry name" value="Aldolase_TIM"/>
</dbReference>
<dbReference type="PANTHER" id="PTHR47707:SF1">
    <property type="entry name" value="NUDIX HYDROLASE FAMILY PROTEIN"/>
    <property type="match status" value="1"/>
</dbReference>
<dbReference type="EMBL" id="JBHRTL010000001">
    <property type="protein sequence ID" value="MFC3153807.1"/>
    <property type="molecule type" value="Genomic_DNA"/>
</dbReference>
<comment type="caution">
    <text evidence="18">The sequence shown here is derived from an EMBL/GenBank/DDBJ whole genome shotgun (WGS) entry which is preliminary data.</text>
</comment>
<keyword evidence="5" id="KW-0479">Metal-binding</keyword>
<accession>A0ABV7HR46</accession>
<evidence type="ECO:0000256" key="13">
    <source>
        <dbReference type="ARBA" id="ARBA00040794"/>
    </source>
</evidence>
<evidence type="ECO:0000256" key="16">
    <source>
        <dbReference type="ARBA" id="ARBA00042798"/>
    </source>
</evidence>
<dbReference type="Pfam" id="PF02581">
    <property type="entry name" value="TMP-TENI"/>
    <property type="match status" value="1"/>
</dbReference>
<evidence type="ECO:0000256" key="7">
    <source>
        <dbReference type="ARBA" id="ARBA00022801"/>
    </source>
</evidence>
<dbReference type="PRINTS" id="PR00502">
    <property type="entry name" value="NUDIXFAMILY"/>
</dbReference>
<dbReference type="InterPro" id="IPR000086">
    <property type="entry name" value="NUDIX_hydrolase_dom"/>
</dbReference>
<evidence type="ECO:0000256" key="6">
    <source>
        <dbReference type="ARBA" id="ARBA00022763"/>
    </source>
</evidence>
<dbReference type="InterPro" id="IPR022998">
    <property type="entry name" value="ThiamineP_synth_TenI"/>
</dbReference>
<feature type="domain" description="Nudix hydrolase" evidence="17">
    <location>
        <begin position="1"/>
        <end position="130"/>
    </location>
</feature>
<sequence length="309" mass="33366">MKQVHVAVGVITDANGKILIAKRPQVAHQGGLWEFPGGKVEPGETVQQALTRELFEELDVQCSDFVPVIQISHDYGDKQVLLDVYRVVSFTGTAIGKEGQPLNWVSPSELGSYPFPAANYPIVNALQLPDRLVITGDFASQPECLARVDACLVRGAKLLQLRAPELEQEAFIRLAQRVLARCHREGAKLVINADPSQPFTADGVHLNGKRLSDMSERPPALADLLVGASCHSAQDIHKANRLGLDYIFLSPVQPSASHPNAKPLGWAAFAEFTAFAKMPVYALGGMSDDNILTAKEAGGQGVAGISAWW</sequence>
<dbReference type="InterPro" id="IPR029119">
    <property type="entry name" value="MutY_C"/>
</dbReference>
<dbReference type="InterPro" id="IPR020476">
    <property type="entry name" value="Nudix_hydrolase"/>
</dbReference>
<keyword evidence="3" id="KW-0515">Mutator protein</keyword>
<protein>
    <recommendedName>
        <fullName evidence="13">8-oxo-dGTP diphosphatase</fullName>
        <ecNumber evidence="12">3.6.1.55</ecNumber>
    </recommendedName>
    <alternativeName>
        <fullName evidence="16">7,8-dihydro-8-oxoguanine-triphosphatase</fullName>
    </alternativeName>
    <alternativeName>
        <fullName evidence="15">Mutator protein MutT</fullName>
    </alternativeName>
    <alternativeName>
        <fullName evidence="14">dGTP pyrophosphohydrolase</fullName>
    </alternativeName>
</protein>
<evidence type="ECO:0000256" key="10">
    <source>
        <dbReference type="ARBA" id="ARBA00035861"/>
    </source>
</evidence>
<evidence type="ECO:0000256" key="15">
    <source>
        <dbReference type="ARBA" id="ARBA00041979"/>
    </source>
</evidence>
<dbReference type="InterPro" id="IPR015797">
    <property type="entry name" value="NUDIX_hydrolase-like_dom_sf"/>
</dbReference>
<evidence type="ECO:0000259" key="17">
    <source>
        <dbReference type="PROSITE" id="PS51462"/>
    </source>
</evidence>
<keyword evidence="7 18" id="KW-0378">Hydrolase</keyword>
<comment type="catalytic activity">
    <reaction evidence="11">
        <text>8-oxo-GTP + H2O = 8-oxo-GMP + diphosphate + H(+)</text>
        <dbReference type="Rhea" id="RHEA:67616"/>
        <dbReference type="ChEBI" id="CHEBI:15377"/>
        <dbReference type="ChEBI" id="CHEBI:15378"/>
        <dbReference type="ChEBI" id="CHEBI:33019"/>
        <dbReference type="ChEBI" id="CHEBI:143553"/>
        <dbReference type="ChEBI" id="CHEBI:145694"/>
    </reaction>
</comment>
<evidence type="ECO:0000256" key="2">
    <source>
        <dbReference type="ARBA" id="ARBA00005582"/>
    </source>
</evidence>
<dbReference type="PANTHER" id="PTHR47707">
    <property type="entry name" value="8-OXO-DGTP DIPHOSPHATASE"/>
    <property type="match status" value="1"/>
</dbReference>
<evidence type="ECO:0000256" key="11">
    <source>
        <dbReference type="ARBA" id="ARBA00036904"/>
    </source>
</evidence>
<keyword evidence="19" id="KW-1185">Reference proteome</keyword>
<evidence type="ECO:0000256" key="8">
    <source>
        <dbReference type="ARBA" id="ARBA00022842"/>
    </source>
</evidence>
<dbReference type="RefSeq" id="WP_382413781.1">
    <property type="nucleotide sequence ID" value="NZ_AP031500.1"/>
</dbReference>
<dbReference type="CDD" id="cd03425">
    <property type="entry name" value="NUDIX_MutT_NudA_like"/>
    <property type="match status" value="1"/>
</dbReference>
<evidence type="ECO:0000256" key="9">
    <source>
        <dbReference type="ARBA" id="ARBA00023204"/>
    </source>
</evidence>
<keyword evidence="9" id="KW-0234">DNA repair</keyword>
<evidence type="ECO:0000313" key="19">
    <source>
        <dbReference type="Proteomes" id="UP001595548"/>
    </source>
</evidence>
<name>A0ABV7HR46_9GAMM</name>
<evidence type="ECO:0000313" key="18">
    <source>
        <dbReference type="EMBL" id="MFC3153807.1"/>
    </source>
</evidence>
<evidence type="ECO:0000256" key="12">
    <source>
        <dbReference type="ARBA" id="ARBA00038905"/>
    </source>
</evidence>
<dbReference type="SUPFAM" id="SSF51391">
    <property type="entry name" value="Thiamin phosphate synthase"/>
    <property type="match status" value="1"/>
</dbReference>